<organism evidence="2 3">
    <name type="scientific">Rhizobium rhizophilum</name>
    <dbReference type="NCBI Taxonomy" id="1850373"/>
    <lineage>
        <taxon>Bacteria</taxon>
        <taxon>Pseudomonadati</taxon>
        <taxon>Pseudomonadota</taxon>
        <taxon>Alphaproteobacteria</taxon>
        <taxon>Hyphomicrobiales</taxon>
        <taxon>Rhizobiaceae</taxon>
        <taxon>Rhizobium/Agrobacterium group</taxon>
        <taxon>Rhizobium</taxon>
    </lineage>
</organism>
<dbReference type="PANTHER" id="PTHR33303:SF2">
    <property type="entry name" value="COA-BINDING DOMAIN-CONTAINING PROTEIN"/>
    <property type="match status" value="1"/>
</dbReference>
<dbReference type="InterPro" id="IPR003781">
    <property type="entry name" value="CoA-bd"/>
</dbReference>
<dbReference type="SUPFAM" id="SSF51735">
    <property type="entry name" value="NAD(P)-binding Rossmann-fold domains"/>
    <property type="match status" value="1"/>
</dbReference>
<evidence type="ECO:0000259" key="1">
    <source>
        <dbReference type="SMART" id="SM00881"/>
    </source>
</evidence>
<dbReference type="RefSeq" id="WP_136558652.1">
    <property type="nucleotide sequence ID" value="NZ_STGT01000003.1"/>
</dbReference>
<gene>
    <name evidence="2" type="ORF">E9677_13845</name>
</gene>
<dbReference type="EMBL" id="STGT01000003">
    <property type="protein sequence ID" value="THV13968.1"/>
    <property type="molecule type" value="Genomic_DNA"/>
</dbReference>
<dbReference type="InterPro" id="IPR036291">
    <property type="entry name" value="NAD(P)-bd_dom_sf"/>
</dbReference>
<dbReference type="Pfam" id="PF13380">
    <property type="entry name" value="CoA_binding_2"/>
    <property type="match status" value="1"/>
</dbReference>
<dbReference type="Proteomes" id="UP000309667">
    <property type="component" value="Unassembled WGS sequence"/>
</dbReference>
<dbReference type="SMART" id="SM00881">
    <property type="entry name" value="CoA_binding"/>
    <property type="match status" value="1"/>
</dbReference>
<name>A0ABY2QUH0_9HYPH</name>
<evidence type="ECO:0000313" key="2">
    <source>
        <dbReference type="EMBL" id="THV13968.1"/>
    </source>
</evidence>
<reference evidence="2 3" key="1">
    <citation type="submission" date="2019-04" db="EMBL/GenBank/DDBJ databases">
        <title>Genome sequence of strain 7209-2.</title>
        <authorList>
            <person name="Gao J."/>
            <person name="Sun J."/>
        </authorList>
    </citation>
    <scope>NUCLEOTIDE SEQUENCE [LARGE SCALE GENOMIC DNA]</scope>
    <source>
        <strain evidence="2 3">7209-2</strain>
    </source>
</reference>
<sequence length="143" mass="15545">MADHDHYSADELRAILGEVKTIALLGASPKPDRPSFGVMRFLLSKGYKVYPVNPGQAGKEILGQAVFATMTDIPDEIDMIDVFRAPEYLGEVVSEALALPKLPKVIWGQLSVRDDEAVKPAEDAGISVVMDRCPAIEIPRLGL</sequence>
<evidence type="ECO:0000313" key="3">
    <source>
        <dbReference type="Proteomes" id="UP000309667"/>
    </source>
</evidence>
<protein>
    <submittedName>
        <fullName evidence="2">CoA-binding protein</fullName>
    </submittedName>
</protein>
<dbReference type="Gene3D" id="3.40.50.720">
    <property type="entry name" value="NAD(P)-binding Rossmann-like Domain"/>
    <property type="match status" value="1"/>
</dbReference>
<dbReference type="PANTHER" id="PTHR33303">
    <property type="entry name" value="CYTOPLASMIC PROTEIN-RELATED"/>
    <property type="match status" value="1"/>
</dbReference>
<proteinExistence type="predicted"/>
<keyword evidence="3" id="KW-1185">Reference proteome</keyword>
<feature type="domain" description="CoA-binding" evidence="1">
    <location>
        <begin position="16"/>
        <end position="112"/>
    </location>
</feature>
<accession>A0ABY2QUH0</accession>
<comment type="caution">
    <text evidence="2">The sequence shown here is derived from an EMBL/GenBank/DDBJ whole genome shotgun (WGS) entry which is preliminary data.</text>
</comment>